<dbReference type="OrthoDB" id="3169091at2"/>
<dbReference type="RefSeq" id="WP_154727858.1">
    <property type="nucleotide sequence ID" value="NZ_SZYE01000003.1"/>
</dbReference>
<evidence type="ECO:0000256" key="3">
    <source>
        <dbReference type="ARBA" id="ARBA00022729"/>
    </source>
</evidence>
<dbReference type="EMBL" id="SZYE01000003">
    <property type="protein sequence ID" value="TKR27313.1"/>
    <property type="molecule type" value="Genomic_DNA"/>
</dbReference>
<feature type="domain" description="DUF7507" evidence="6">
    <location>
        <begin position="968"/>
        <end position="1050"/>
    </location>
</feature>
<dbReference type="InterPro" id="IPR055354">
    <property type="entry name" value="DUF7507"/>
</dbReference>
<dbReference type="GO" id="GO:0005975">
    <property type="term" value="P:carbohydrate metabolic process"/>
    <property type="evidence" value="ECO:0007669"/>
    <property type="project" value="UniProtKB-ARBA"/>
</dbReference>
<keyword evidence="3" id="KW-0732">Signal</keyword>
<feature type="domain" description="SD-repeat containing protein B" evidence="5">
    <location>
        <begin position="850"/>
        <end position="932"/>
    </location>
</feature>
<dbReference type="Pfam" id="PF24346">
    <property type="entry name" value="DUF7507"/>
    <property type="match status" value="6"/>
</dbReference>
<keyword evidence="4" id="KW-0812">Transmembrane</keyword>
<evidence type="ECO:0000313" key="8">
    <source>
        <dbReference type="Proteomes" id="UP000308121"/>
    </source>
</evidence>
<accession>A0A7Z8NRY2</accession>
<keyword evidence="4" id="KW-1133">Transmembrane helix</keyword>
<evidence type="ECO:0000259" key="5">
    <source>
        <dbReference type="Pfam" id="PF17210"/>
    </source>
</evidence>
<dbReference type="InterPro" id="IPR051417">
    <property type="entry name" value="SDr/BOS_complex"/>
</dbReference>
<feature type="transmembrane region" description="Helical" evidence="4">
    <location>
        <begin position="1759"/>
        <end position="1785"/>
    </location>
</feature>
<evidence type="ECO:0000256" key="4">
    <source>
        <dbReference type="SAM" id="Phobius"/>
    </source>
</evidence>
<dbReference type="GO" id="GO:0005576">
    <property type="term" value="C:extracellular region"/>
    <property type="evidence" value="ECO:0007669"/>
    <property type="project" value="UniProtKB-SubCell"/>
</dbReference>
<evidence type="ECO:0000256" key="2">
    <source>
        <dbReference type="ARBA" id="ARBA00022525"/>
    </source>
</evidence>
<dbReference type="InterPro" id="IPR013783">
    <property type="entry name" value="Ig-like_fold"/>
</dbReference>
<feature type="domain" description="DUF7507" evidence="6">
    <location>
        <begin position="1200"/>
        <end position="1252"/>
    </location>
</feature>
<dbReference type="InterPro" id="IPR033764">
    <property type="entry name" value="Sdr_B"/>
</dbReference>
<feature type="domain" description="DUF7507" evidence="6">
    <location>
        <begin position="1069"/>
        <end position="1165"/>
    </location>
</feature>
<feature type="domain" description="DUF7507" evidence="6">
    <location>
        <begin position="1652"/>
        <end position="1732"/>
    </location>
</feature>
<keyword evidence="2" id="KW-0964">Secreted</keyword>
<dbReference type="Proteomes" id="UP000308121">
    <property type="component" value="Unassembled WGS sequence"/>
</dbReference>
<keyword evidence="4" id="KW-0472">Membrane</keyword>
<reference evidence="7 8" key="1">
    <citation type="submission" date="2019-05" db="EMBL/GenBank/DDBJ databases">
        <title>Genome sequence of Cellulomonas hominis strain CS1.</title>
        <authorList>
            <person name="Belmont J."/>
            <person name="Maclea K.S."/>
        </authorList>
    </citation>
    <scope>NUCLEOTIDE SEQUENCE [LARGE SCALE GENOMIC DNA]</scope>
    <source>
        <strain evidence="7 8">CS1</strain>
    </source>
</reference>
<evidence type="ECO:0000313" key="7">
    <source>
        <dbReference type="EMBL" id="TKR27313.1"/>
    </source>
</evidence>
<comment type="subcellular location">
    <subcellularLocation>
        <location evidence="1">Secreted</location>
    </subcellularLocation>
</comment>
<feature type="domain" description="DUF7507" evidence="6">
    <location>
        <begin position="1525"/>
        <end position="1619"/>
    </location>
</feature>
<protein>
    <recommendedName>
        <fullName evidence="9">SD-repeat containing protein B domain-containing protein</fullName>
    </recommendedName>
</protein>
<dbReference type="Pfam" id="PF17210">
    <property type="entry name" value="SdrD_B"/>
    <property type="match status" value="2"/>
</dbReference>
<organism evidence="7 8">
    <name type="scientific">Cellulomonas hominis</name>
    <dbReference type="NCBI Taxonomy" id="156981"/>
    <lineage>
        <taxon>Bacteria</taxon>
        <taxon>Bacillati</taxon>
        <taxon>Actinomycetota</taxon>
        <taxon>Actinomycetes</taxon>
        <taxon>Micrococcales</taxon>
        <taxon>Cellulomonadaceae</taxon>
        <taxon>Cellulomonas</taxon>
    </lineage>
</organism>
<evidence type="ECO:0000256" key="1">
    <source>
        <dbReference type="ARBA" id="ARBA00004613"/>
    </source>
</evidence>
<feature type="domain" description="SD-repeat containing protein B" evidence="5">
    <location>
        <begin position="1296"/>
        <end position="1405"/>
    </location>
</feature>
<evidence type="ECO:0000259" key="6">
    <source>
        <dbReference type="Pfam" id="PF24346"/>
    </source>
</evidence>
<dbReference type="PANTHER" id="PTHR23303">
    <property type="entry name" value="CARBOXYPEPTIDASE REGULATORY REGION-CONTAINING"/>
    <property type="match status" value="1"/>
</dbReference>
<comment type="caution">
    <text evidence="7">The sequence shown here is derived from an EMBL/GenBank/DDBJ whole genome shotgun (WGS) entry which is preliminary data.</text>
</comment>
<dbReference type="SUPFAM" id="SSF117074">
    <property type="entry name" value="Hypothetical protein PA1324"/>
    <property type="match status" value="2"/>
</dbReference>
<evidence type="ECO:0008006" key="9">
    <source>
        <dbReference type="Google" id="ProtNLM"/>
    </source>
</evidence>
<feature type="domain" description="DUF7507" evidence="6">
    <location>
        <begin position="1411"/>
        <end position="1512"/>
    </location>
</feature>
<proteinExistence type="predicted"/>
<dbReference type="Gene3D" id="2.60.40.10">
    <property type="entry name" value="Immunoglobulins"/>
    <property type="match status" value="2"/>
</dbReference>
<gene>
    <name evidence="7" type="ORF">FA014_01030</name>
</gene>
<name>A0A7Z8NRY2_9CELL</name>
<sequence length="1795" mass="181551">MTDLAIIVTGDGTAPGLDIDGSPTNGIVATNNAVTMTWSLSGEQLTDGVLTQTLPEGWAWVPSSLGKLVSDTSVYKSSYALSDEGRTVTATISLPSNALVSITGLQAVVGHTLVNGSGYSPELVVTDATGSRTAVAPALTVISTPQIFFGSGGSSVTTPTTHDFGAGEEKATLLSTNLGYHHRPSTVGQDVHAELDLPHTFTMTYDGPVAAEVSLCSNGLGDGLTLDSVDGRTVTLTLHRQPEPSESTRNASLCRWYPADTVPQSQTEAVDVTTTTTQPDLVLADGAVARAGGTAPSTAGVYYEEPVDPEDRLVDAAVAAGAGYYSWGSGAPAPDLPVPNTTEVWRWTTPSGSAAVGTGAYLATKSEYTPQSWNLSKQVVPASNLVGYQFWDAGLARITENASDVFVGTGSGTSQGVALDPSTYRLQFSPNRTTDGPWYDTIAEAGGTAAVQGVRVAYEGGWGEGKTTGNSAVLRLVVPRVVLWDQITETTLAVQTRWEADQHEALTRTVNTTLCAITAAHGLTGTPALLVSGNEISYRVSHSMRLADGTPPDTEPLTVHQTLTRVELPANITAVDYQDAIAQGWSVADYTPADWGPDGLPGTNDDVRGAVIDLVYGGPALQVATTPASLPGFTILATTSLQAPTRNRGEIAARSSASFTSEGRGDRTLSALALNTMLQVDTLTMDGTVAVPVIEPNDTTVQFDTNWYNFGKDSKSGTGYVLDVLPYDGDDRGTSTSGALALQSVQALGDARRGVLEYTETAPDRIGDRGEHATWLPMTDGSDLSRATAVRVDLDGLPAGAVGSIRMVLSVSGHSGGDVFMNSGTGWVGNSVTLGSGTYQVRVAESVITGTVWNDVDGDGVRAQDDTPAQGVRVTLTDESGTVVEDVTDADGAYAFAGLSAGEHRVQVDRQSFSTVVRQTAGPGGVLDGGADLTLLSDQTRTDVDFGYAEADVALSVSGTGTAPEPVVADGTATLTYTVTNDGSSDLDGVIVADTLDPERATGVWSWPGDAGSLAVGQSATFTVNYRVDQTEVDAGELLSTVTATGVFDGALVTSAPADVRVPLAADGALSLTIQGSVTEPVSEGTPVSWTGTVVNTGAVTLGAGAIAESTADVTWTGMPASLAPGESAALVGSSSLTQQQVDAGAVTATSAVTADTPGGTTVTADAAATVTFAVPASVSIDLQVNDTHLPAPGLGVLEDDELTWTATVINTGSATLRDVAVSDGGAGTGLTMPGDADGTLAPGASVRLSGTGPALLGEHSATATVTAASGPAEGRVEVTDSDTVVYTATAATTASLTGYVRHDRAGDGVLDAGDPGLAGVTVTLVPADTGRAPADDAAAVTTVTADDGSYRFDGLGSGNLQVRVDRAGVHAGLAEPTVAPGGFPADTATVTLVKGEQRTDVDFGYRFLMPAIALTGEVAALDADPVAGNVLDLSFTVTNVGETDLSGVELTQDLEGATHRGDKDGDLGELVVGESGVVELRAALTQQQIDAGGLVITAQAAGTDAAGEQATASVELAIDLPSASALTVVETGVLEGEAEAGATVRWTATLTNAGASTLTTPAITGDGWTLDPTEAFAPGESVTATTVTTLTQEQVDAGVATSEVTGTAATPSGATVSAAAEARVELRGVVGLSLDLLLDGHAYPAAPGAGVAPGQQLGWTYVLTNTGAVTITGLGVTDDLAGRGDLLLPTAFDGTLAPGATAEVTASSPAGQGQHSVIAVADGEVATGQAVSAGATAWYSGTAVVGERGEDGTSGSPGVLAITGAGIGGAGALALLLLLAGVLLRRRDSRASAR</sequence>